<proteinExistence type="predicted"/>
<protein>
    <submittedName>
        <fullName evidence="1">Uncharacterized protein</fullName>
    </submittedName>
</protein>
<evidence type="ECO:0000313" key="2">
    <source>
        <dbReference type="Proteomes" id="UP000465112"/>
    </source>
</evidence>
<keyword evidence="2" id="KW-1185">Reference proteome</keyword>
<dbReference type="Proteomes" id="UP000465112">
    <property type="component" value="Chromosome 11"/>
</dbReference>
<gene>
    <name evidence="1" type="ORF">PFLUV_G00137170</name>
</gene>
<organism evidence="1 2">
    <name type="scientific">Perca fluviatilis</name>
    <name type="common">European perch</name>
    <dbReference type="NCBI Taxonomy" id="8168"/>
    <lineage>
        <taxon>Eukaryota</taxon>
        <taxon>Metazoa</taxon>
        <taxon>Chordata</taxon>
        <taxon>Craniata</taxon>
        <taxon>Vertebrata</taxon>
        <taxon>Euteleostomi</taxon>
        <taxon>Actinopterygii</taxon>
        <taxon>Neopterygii</taxon>
        <taxon>Teleostei</taxon>
        <taxon>Neoteleostei</taxon>
        <taxon>Acanthomorphata</taxon>
        <taxon>Eupercaria</taxon>
        <taxon>Perciformes</taxon>
        <taxon>Percoidei</taxon>
        <taxon>Percidae</taxon>
        <taxon>Percinae</taxon>
        <taxon>Perca</taxon>
    </lineage>
</organism>
<dbReference type="EMBL" id="VHII01000011">
    <property type="protein sequence ID" value="KAF1383952.1"/>
    <property type="molecule type" value="Genomic_DNA"/>
</dbReference>
<name>A0A6A5F840_PERFL</name>
<reference evidence="1 2" key="1">
    <citation type="submission" date="2019-06" db="EMBL/GenBank/DDBJ databases">
        <title>A chromosome-scale genome assembly of the European perch, Perca fluviatilis.</title>
        <authorList>
            <person name="Roques C."/>
            <person name="Zahm M."/>
            <person name="Cabau C."/>
            <person name="Klopp C."/>
            <person name="Bouchez O."/>
            <person name="Donnadieu C."/>
            <person name="Kuhl H."/>
            <person name="Gislard M."/>
            <person name="Guendouz S."/>
            <person name="Journot L."/>
            <person name="Haffray P."/>
            <person name="Bestin A."/>
            <person name="Morvezen R."/>
            <person name="Feron R."/>
            <person name="Wen M."/>
            <person name="Jouanno E."/>
            <person name="Herpin A."/>
            <person name="Schartl M."/>
            <person name="Postlethwait J."/>
            <person name="Schaerlinger B."/>
            <person name="Chardard D."/>
            <person name="Lecocq T."/>
            <person name="Poncet C."/>
            <person name="Jaffrelo L."/>
            <person name="Lampietro C."/>
            <person name="Guiguen Y."/>
        </authorList>
    </citation>
    <scope>NUCLEOTIDE SEQUENCE [LARGE SCALE GENOMIC DNA]</scope>
    <source>
        <tissue evidence="1">Blood</tissue>
    </source>
</reference>
<comment type="caution">
    <text evidence="1">The sequence shown here is derived from an EMBL/GenBank/DDBJ whole genome shotgun (WGS) entry which is preliminary data.</text>
</comment>
<sequence>MLYSLLERINPDHNFPVRTTSQPAASLNTTSSVGQTVSASEWPCYQPGQPALRSKPHPVWEKETQKSNCWENDIKKMN</sequence>
<dbReference type="AlphaFoldDB" id="A0A6A5F840"/>
<evidence type="ECO:0000313" key="1">
    <source>
        <dbReference type="EMBL" id="KAF1383952.1"/>
    </source>
</evidence>
<accession>A0A6A5F840</accession>